<gene>
    <name evidence="11" type="ORF">ACOC_LOCUS8934</name>
</gene>
<evidence type="ECO:0000256" key="8">
    <source>
        <dbReference type="ARBA" id="ARBA00023134"/>
    </source>
</evidence>
<evidence type="ECO:0000313" key="12">
    <source>
        <dbReference type="Proteomes" id="UP000267027"/>
    </source>
</evidence>
<reference evidence="13" key="1">
    <citation type="submission" date="2016-04" db="UniProtKB">
        <authorList>
            <consortium name="WormBaseParasite"/>
        </authorList>
    </citation>
    <scope>IDENTIFICATION</scope>
</reference>
<proteinExistence type="inferred from homology"/>
<dbReference type="GO" id="GO:0005525">
    <property type="term" value="F:GTP binding"/>
    <property type="evidence" value="ECO:0007669"/>
    <property type="project" value="UniProtKB-KW"/>
</dbReference>
<keyword evidence="6" id="KW-0256">Endoplasmic reticulum</keyword>
<evidence type="ECO:0000256" key="3">
    <source>
        <dbReference type="ARBA" id="ARBA00020256"/>
    </source>
</evidence>
<keyword evidence="10" id="KW-0675">Receptor</keyword>
<evidence type="ECO:0000256" key="7">
    <source>
        <dbReference type="ARBA" id="ARBA00022989"/>
    </source>
</evidence>
<evidence type="ECO:0000256" key="1">
    <source>
        <dbReference type="ARBA" id="ARBA00004389"/>
    </source>
</evidence>
<evidence type="ECO:0000256" key="4">
    <source>
        <dbReference type="ARBA" id="ARBA00022692"/>
    </source>
</evidence>
<keyword evidence="12" id="KW-1185">Reference proteome</keyword>
<keyword evidence="8" id="KW-0342">GTP-binding</keyword>
<dbReference type="InterPro" id="IPR027417">
    <property type="entry name" value="P-loop_NTPase"/>
</dbReference>
<dbReference type="STRING" id="334426.A0A158PJM1"/>
<reference evidence="11 12" key="2">
    <citation type="submission" date="2018-11" db="EMBL/GenBank/DDBJ databases">
        <authorList>
            <consortium name="Pathogen Informatics"/>
        </authorList>
    </citation>
    <scope>NUCLEOTIDE SEQUENCE [LARGE SCALE GENOMIC DNA]</scope>
    <source>
        <strain evidence="11 12">Costa Rica</strain>
    </source>
</reference>
<dbReference type="Proteomes" id="UP000267027">
    <property type="component" value="Unassembled WGS sequence"/>
</dbReference>
<dbReference type="GO" id="GO:0005789">
    <property type="term" value="C:endoplasmic reticulum membrane"/>
    <property type="evidence" value="ECO:0007669"/>
    <property type="project" value="UniProtKB-SubCell"/>
</dbReference>
<dbReference type="OrthoDB" id="41266at2759"/>
<evidence type="ECO:0000256" key="10">
    <source>
        <dbReference type="ARBA" id="ARBA00023170"/>
    </source>
</evidence>
<protein>
    <recommendedName>
        <fullName evidence="3">Signal recognition particle receptor subunit beta</fullName>
    </recommendedName>
</protein>
<keyword evidence="5" id="KW-0547">Nucleotide-binding</keyword>
<accession>A0A158PJM1</accession>
<evidence type="ECO:0000313" key="13">
    <source>
        <dbReference type="WBParaSite" id="ACOC_0000893301-mRNA-1"/>
    </source>
</evidence>
<keyword evidence="7" id="KW-1133">Transmembrane helix</keyword>
<dbReference type="Pfam" id="PF09439">
    <property type="entry name" value="SRPRB"/>
    <property type="match status" value="1"/>
</dbReference>
<dbReference type="AlphaFoldDB" id="A0A158PJM1"/>
<evidence type="ECO:0000256" key="5">
    <source>
        <dbReference type="ARBA" id="ARBA00022741"/>
    </source>
</evidence>
<evidence type="ECO:0000313" key="11">
    <source>
        <dbReference type="EMBL" id="VDM60519.1"/>
    </source>
</evidence>
<dbReference type="WBParaSite" id="ACOC_0000893301-mRNA-1">
    <property type="protein sequence ID" value="ACOC_0000893301-mRNA-1"/>
    <property type="gene ID" value="ACOC_0000893301"/>
</dbReference>
<sequence>MTYTSFQENILDIDLVDFPGAERLRKQLGRSSLRAIAFVVDSSSFSKRSRDVAEFFYDVVLESGKKVDVIRVSLEKEIRLINKTRAAALSSTDGSSASSTLTGNSDRFTWNDLPMLVLLLSCSFEAIAREGGKIVSDKEITL</sequence>
<organism evidence="13">
    <name type="scientific">Angiostrongylus costaricensis</name>
    <name type="common">Nematode worm</name>
    <dbReference type="NCBI Taxonomy" id="334426"/>
    <lineage>
        <taxon>Eukaryota</taxon>
        <taxon>Metazoa</taxon>
        <taxon>Ecdysozoa</taxon>
        <taxon>Nematoda</taxon>
        <taxon>Chromadorea</taxon>
        <taxon>Rhabditida</taxon>
        <taxon>Rhabditina</taxon>
        <taxon>Rhabditomorpha</taxon>
        <taxon>Strongyloidea</taxon>
        <taxon>Metastrongylidae</taxon>
        <taxon>Angiostrongylus</taxon>
    </lineage>
</organism>
<keyword evidence="9" id="KW-0472">Membrane</keyword>
<comment type="subcellular location">
    <subcellularLocation>
        <location evidence="1">Endoplasmic reticulum membrane</location>
        <topology evidence="1">Single-pass membrane protein</topology>
    </subcellularLocation>
</comment>
<dbReference type="InterPro" id="IPR019009">
    <property type="entry name" value="SRP_receptor_beta_su"/>
</dbReference>
<evidence type="ECO:0000256" key="9">
    <source>
        <dbReference type="ARBA" id="ARBA00023136"/>
    </source>
</evidence>
<name>A0A158PJM1_ANGCS</name>
<dbReference type="Gene3D" id="3.40.50.300">
    <property type="entry name" value="P-loop containing nucleotide triphosphate hydrolases"/>
    <property type="match status" value="1"/>
</dbReference>
<dbReference type="EMBL" id="UYYA01004226">
    <property type="protein sequence ID" value="VDM60519.1"/>
    <property type="molecule type" value="Genomic_DNA"/>
</dbReference>
<keyword evidence="4" id="KW-0812">Transmembrane</keyword>
<comment type="similarity">
    <text evidence="2">Belongs to the SRP receptor beta subunit family.</text>
</comment>
<evidence type="ECO:0000256" key="2">
    <source>
        <dbReference type="ARBA" id="ARBA00005619"/>
    </source>
</evidence>
<evidence type="ECO:0000256" key="6">
    <source>
        <dbReference type="ARBA" id="ARBA00022824"/>
    </source>
</evidence>